<sequence length="165" mass="19329">MFDKLIDEKLLPFIFTQPKHPMRFNELMRANKLFVDNMPLEGQIPGVKLRLGRAYLFMIVVWNLVLIPLALIFHKILAKIDCHVAIILAVVFTLLFFGILSIFKQWAAEKMAEKMIRQAWKIHFPYYDYETYHAKVAKFYDDAVERGVTGANLEMYIMNALSLEK</sequence>
<gene>
    <name evidence="2" type="ORF">HCR_16620</name>
</gene>
<evidence type="ECO:0000313" key="2">
    <source>
        <dbReference type="EMBL" id="BDY13350.1"/>
    </source>
</evidence>
<keyword evidence="1" id="KW-1133">Transmembrane helix</keyword>
<evidence type="ECO:0000313" key="3">
    <source>
        <dbReference type="Proteomes" id="UP001321445"/>
    </source>
</evidence>
<organism evidence="2 3">
    <name type="scientific">Hydrogenimonas cancrithermarum</name>
    <dbReference type="NCBI Taxonomy" id="2993563"/>
    <lineage>
        <taxon>Bacteria</taxon>
        <taxon>Pseudomonadati</taxon>
        <taxon>Campylobacterota</taxon>
        <taxon>Epsilonproteobacteria</taxon>
        <taxon>Campylobacterales</taxon>
        <taxon>Hydrogenimonadaceae</taxon>
        <taxon>Hydrogenimonas</taxon>
    </lineage>
</organism>
<feature type="transmembrane region" description="Helical" evidence="1">
    <location>
        <begin position="83"/>
        <end position="103"/>
    </location>
</feature>
<dbReference type="Proteomes" id="UP001321445">
    <property type="component" value="Chromosome"/>
</dbReference>
<protein>
    <submittedName>
        <fullName evidence="2">Uncharacterized protein</fullName>
    </submittedName>
</protein>
<reference evidence="2 3" key="1">
    <citation type="submission" date="2023-03" db="EMBL/GenBank/DDBJ databases">
        <title>Description of Hydrogenimonas sp. ISO32.</title>
        <authorList>
            <person name="Mino S."/>
            <person name="Fukazawa S."/>
            <person name="Sawabe T."/>
        </authorList>
    </citation>
    <scope>NUCLEOTIDE SEQUENCE [LARGE SCALE GENOMIC DNA]</scope>
    <source>
        <strain evidence="2 3">ISO32</strain>
    </source>
</reference>
<keyword evidence="3" id="KW-1185">Reference proteome</keyword>
<evidence type="ECO:0000256" key="1">
    <source>
        <dbReference type="SAM" id="Phobius"/>
    </source>
</evidence>
<proteinExistence type="predicted"/>
<dbReference type="RefSeq" id="WP_286336305.1">
    <property type="nucleotide sequence ID" value="NZ_AP027370.1"/>
</dbReference>
<name>A0ABN6WYM7_9BACT</name>
<keyword evidence="1" id="KW-0812">Transmembrane</keyword>
<accession>A0ABN6WYM7</accession>
<keyword evidence="1" id="KW-0472">Membrane</keyword>
<feature type="transmembrane region" description="Helical" evidence="1">
    <location>
        <begin position="54"/>
        <end position="77"/>
    </location>
</feature>
<dbReference type="EMBL" id="AP027370">
    <property type="protein sequence ID" value="BDY13350.1"/>
    <property type="molecule type" value="Genomic_DNA"/>
</dbReference>